<comment type="caution">
    <text evidence="3">The sequence shown here is derived from an EMBL/GenBank/DDBJ whole genome shotgun (WGS) entry which is preliminary data.</text>
</comment>
<name>A0A7W6HZ56_9BACT</name>
<dbReference type="InterPro" id="IPR014094">
    <property type="entry name" value="LpoB"/>
</dbReference>
<dbReference type="RefSeq" id="WP_151412093.1">
    <property type="nucleotide sequence ID" value="NZ_AP028155.1"/>
</dbReference>
<evidence type="ECO:0000313" key="4">
    <source>
        <dbReference type="Proteomes" id="UP000546007"/>
    </source>
</evidence>
<organism evidence="3 4">
    <name type="scientific">Butyricimonas faecihominis</name>
    <dbReference type="NCBI Taxonomy" id="1472416"/>
    <lineage>
        <taxon>Bacteria</taxon>
        <taxon>Pseudomonadati</taxon>
        <taxon>Bacteroidota</taxon>
        <taxon>Bacteroidia</taxon>
        <taxon>Bacteroidales</taxon>
        <taxon>Odoribacteraceae</taxon>
        <taxon>Butyricimonas</taxon>
    </lineage>
</organism>
<evidence type="ECO:0000256" key="1">
    <source>
        <dbReference type="SAM" id="MobiDB-lite"/>
    </source>
</evidence>
<reference evidence="3 4" key="1">
    <citation type="submission" date="2020-08" db="EMBL/GenBank/DDBJ databases">
        <title>Genomic Encyclopedia of Type Strains, Phase IV (KMG-IV): sequencing the most valuable type-strain genomes for metagenomic binning, comparative biology and taxonomic classification.</title>
        <authorList>
            <person name="Goeker M."/>
        </authorList>
    </citation>
    <scope>NUCLEOTIDE SEQUENCE [LARGE SCALE GENOMIC DNA]</scope>
    <source>
        <strain evidence="3 4">DSM 105721</strain>
    </source>
</reference>
<proteinExistence type="predicted"/>
<keyword evidence="4" id="KW-1185">Reference proteome</keyword>
<evidence type="ECO:0000256" key="2">
    <source>
        <dbReference type="SAM" id="SignalP"/>
    </source>
</evidence>
<dbReference type="EMBL" id="JACIES010000012">
    <property type="protein sequence ID" value="MBB4027684.1"/>
    <property type="molecule type" value="Genomic_DNA"/>
</dbReference>
<protein>
    <recommendedName>
        <fullName evidence="5">Penicillin-binding protein activator LpoB</fullName>
    </recommendedName>
</protein>
<evidence type="ECO:0008006" key="5">
    <source>
        <dbReference type="Google" id="ProtNLM"/>
    </source>
</evidence>
<dbReference type="Pfam" id="PF13036">
    <property type="entry name" value="LpoB"/>
    <property type="match status" value="1"/>
</dbReference>
<evidence type="ECO:0000313" key="3">
    <source>
        <dbReference type="EMBL" id="MBB4027684.1"/>
    </source>
</evidence>
<accession>A0A7W6HZ56</accession>
<feature type="chain" id="PRO_5031071570" description="Penicillin-binding protein activator LpoB" evidence="2">
    <location>
        <begin position="22"/>
        <end position="304"/>
    </location>
</feature>
<gene>
    <name evidence="3" type="ORF">GGR14_003498</name>
</gene>
<dbReference type="GeneID" id="93099735"/>
<feature type="signal peptide" evidence="2">
    <location>
        <begin position="1"/>
        <end position="21"/>
    </location>
</feature>
<dbReference type="Proteomes" id="UP000546007">
    <property type="component" value="Unassembled WGS sequence"/>
</dbReference>
<feature type="region of interest" description="Disordered" evidence="1">
    <location>
        <begin position="71"/>
        <end position="92"/>
    </location>
</feature>
<dbReference type="AlphaFoldDB" id="A0A7W6HZ56"/>
<keyword evidence="2" id="KW-0732">Signal</keyword>
<dbReference type="Gene3D" id="3.40.50.10610">
    <property type="entry name" value="ABC-type transport auxiliary lipoprotein component"/>
    <property type="match status" value="1"/>
</dbReference>
<sequence>MLKRIITIMALLCVAVIAVKAQEVKKPRMYVEYFTEADGVEEANSDKVRQAVMAALNKTKRFELVDQDAEYSMKKEEERRTDEKAMSDEKSRTQTITAAGHDYILGGNVLACSVKSEQKDGKTMYSCVLNYSVTVTEVATSTTVASATFDHSPSGIGGTVGKLLDLSDSKDKAIASAVNMIASDIENFLIKEFPLESTIVPMDYEVKKDKLVKCYINLGSDHGVKKGDYFSVLAPSVRAGRTTYSEIGKMKVEEVVDGTMSQCKVVQGDKKIFTAMEAFQALDEAAQKQQPLKVKATIAPLFSL</sequence>
<dbReference type="OrthoDB" id="1091136at2"/>